<gene>
    <name evidence="4" type="ORF">MCOR_47543</name>
</gene>
<accession>A0A6J8E3V1</accession>
<dbReference type="Proteomes" id="UP000507470">
    <property type="component" value="Unassembled WGS sequence"/>
</dbReference>
<dbReference type="InterPro" id="IPR002035">
    <property type="entry name" value="VWF_A"/>
</dbReference>
<dbReference type="SMART" id="SM00327">
    <property type="entry name" value="VWA"/>
    <property type="match status" value="1"/>
</dbReference>
<feature type="compositionally biased region" description="Gly residues" evidence="1">
    <location>
        <begin position="693"/>
        <end position="705"/>
    </location>
</feature>
<reference evidence="4 5" key="1">
    <citation type="submission" date="2020-06" db="EMBL/GenBank/DDBJ databases">
        <authorList>
            <person name="Li R."/>
            <person name="Bekaert M."/>
        </authorList>
    </citation>
    <scope>NUCLEOTIDE SEQUENCE [LARGE SCALE GENOMIC DNA]</scope>
    <source>
        <strain evidence="5">wild</strain>
    </source>
</reference>
<dbReference type="Pfam" id="PF13768">
    <property type="entry name" value="VWA_3"/>
    <property type="match status" value="1"/>
</dbReference>
<organism evidence="4 5">
    <name type="scientific">Mytilus coruscus</name>
    <name type="common">Sea mussel</name>
    <dbReference type="NCBI Taxonomy" id="42192"/>
    <lineage>
        <taxon>Eukaryota</taxon>
        <taxon>Metazoa</taxon>
        <taxon>Spiralia</taxon>
        <taxon>Lophotrochozoa</taxon>
        <taxon>Mollusca</taxon>
        <taxon>Bivalvia</taxon>
        <taxon>Autobranchia</taxon>
        <taxon>Pteriomorphia</taxon>
        <taxon>Mytilida</taxon>
        <taxon>Mytiloidea</taxon>
        <taxon>Mytilidae</taxon>
        <taxon>Mytilinae</taxon>
        <taxon>Mytilus</taxon>
    </lineage>
</organism>
<evidence type="ECO:0000313" key="5">
    <source>
        <dbReference type="Proteomes" id="UP000507470"/>
    </source>
</evidence>
<dbReference type="Pfam" id="PF08487">
    <property type="entry name" value="VIT"/>
    <property type="match status" value="1"/>
</dbReference>
<dbReference type="InterPro" id="IPR036465">
    <property type="entry name" value="vWFA_dom_sf"/>
</dbReference>
<dbReference type="InterPro" id="IPR013694">
    <property type="entry name" value="VIT"/>
</dbReference>
<dbReference type="Gene3D" id="3.40.50.410">
    <property type="entry name" value="von Willebrand factor, type A domain"/>
    <property type="match status" value="1"/>
</dbReference>
<evidence type="ECO:0000256" key="1">
    <source>
        <dbReference type="SAM" id="MobiDB-lite"/>
    </source>
</evidence>
<feature type="compositionally biased region" description="Polar residues" evidence="1">
    <location>
        <begin position="742"/>
        <end position="773"/>
    </location>
</feature>
<dbReference type="SMART" id="SM00609">
    <property type="entry name" value="VIT"/>
    <property type="match status" value="1"/>
</dbReference>
<evidence type="ECO:0000259" key="2">
    <source>
        <dbReference type="PROSITE" id="PS50234"/>
    </source>
</evidence>
<feature type="domain" description="VWFA" evidence="2">
    <location>
        <begin position="296"/>
        <end position="464"/>
    </location>
</feature>
<dbReference type="PANTHER" id="PTHR45737:SF6">
    <property type="entry name" value="VON WILLEBRAND FACTOR A DOMAIN-CONTAINING PROTEIN 5A"/>
    <property type="match status" value="1"/>
</dbReference>
<evidence type="ECO:0000313" key="4">
    <source>
        <dbReference type="EMBL" id="CAC5414796.1"/>
    </source>
</evidence>
<dbReference type="PROSITE" id="PS50234">
    <property type="entry name" value="VWFA"/>
    <property type="match status" value="1"/>
</dbReference>
<dbReference type="PROSITE" id="PS51468">
    <property type="entry name" value="VIT"/>
    <property type="match status" value="1"/>
</dbReference>
<dbReference type="OrthoDB" id="1729737at2759"/>
<dbReference type="EMBL" id="CACVKT020008353">
    <property type="protein sequence ID" value="CAC5414796.1"/>
    <property type="molecule type" value="Genomic_DNA"/>
</dbReference>
<protein>
    <submittedName>
        <fullName evidence="4">Uncharacterized protein</fullName>
    </submittedName>
</protein>
<dbReference type="PANTHER" id="PTHR45737">
    <property type="entry name" value="VON WILLEBRAND FACTOR A DOMAIN-CONTAINING PROTEIN 5A"/>
    <property type="match status" value="1"/>
</dbReference>
<feature type="compositionally biased region" description="Low complexity" evidence="1">
    <location>
        <begin position="731"/>
        <end position="740"/>
    </location>
</feature>
<feature type="domain" description="VIT" evidence="3">
    <location>
        <begin position="7"/>
        <end position="137"/>
    </location>
</feature>
<feature type="region of interest" description="Disordered" evidence="1">
    <location>
        <begin position="693"/>
        <end position="773"/>
    </location>
</feature>
<name>A0A6J8E3V1_MYTCO</name>
<keyword evidence="5" id="KW-1185">Reference proteome</keyword>
<dbReference type="SUPFAM" id="SSF53300">
    <property type="entry name" value="vWA-like"/>
    <property type="match status" value="1"/>
</dbReference>
<dbReference type="AlphaFoldDB" id="A0A6J8E3V1"/>
<evidence type="ECO:0000259" key="3">
    <source>
        <dbReference type="PROSITE" id="PS51468"/>
    </source>
</evidence>
<sequence>MFNDFCTTSCGLVCQESGQEVALKSITVNVTVGHMISHVESVLSYKNEKPNAIEALFKFPLDEGSAIYKMEAEIDGRRIVAECQEKIQAQQTYDEAKAKGMTAFLLREDENSGDIFKCFLGNLPSQKEAKLTIAYVSELQREINRAVKLTLPTVLNPRYHQATSMQNRPVFSGFGFSPNPLQQQPDQFTESGKGGYSFSLSISIQSQFKIDKIESETPELTVSIEEPDKLSAQASYATEDCKLSTDLTLYIQYEDDSQPTAIIERGSAGQDGIMKSDMLLLNFYPEFQEITSKCGEFIFVIDRSGSMAGSNILNAVQTLMLLVKSLRVGCYFNIVSFGSSYSTLFQRSVIYNKENMTIAVNHISSIEANMGGTELNNPLLKVFNEPLVQGHPRQLFVITDGAINNVNQTLELVKKNSKQARVFSVGIGQGASTALVKGLARAGHGRYEFVQGQDRLQQKVMGLMKFSLQPELSNLTLDWNFSPNEHVSAVTIPEKLPTVFVGEMVTLYAIITGAERQEIVGGTVKMTGNLGEIPFEYILEFEGQGQVNETTVAAPIHRLAAKAFVKDLEIEEMANDSIDKKSDIVLVSVAANIISKYTSFVGVDKDSKVPIIQPVQIEPPVQGFTFGVSPGAAYFGSANFNPQQTRLFGSSQPILRAAPASTGGLFGSSHLIFGGAPPGGGGSFGTTKSSFRGFGGAPPGRGGAFGSPHSSFGSAQSSVGGAPSGGGGAFGSTHSSFGGAPSSGSTLPNFGGSPNNNLFGSSQPEGFSFGGQQQNMNMMVGSTQGSSLFGCKQTSAGFGGGSSSSGLFGSSTSGGFGGQNQSKKSAMFQDEMIAVISLQDFEGSWTSSNQLIELLKIPLTQPPEGIDGTCWMTCLVLAWLEYKQSNRKDEWELLYNKAADWLISEIGAEPFGTLKTLALEEMKHL</sequence>
<proteinExistence type="predicted"/>